<dbReference type="RefSeq" id="WP_204699070.1">
    <property type="nucleotide sequence ID" value="NZ_JAFBEC010000011.1"/>
</dbReference>
<organism evidence="7 8">
    <name type="scientific">Geomicrobium sediminis</name>
    <dbReference type="NCBI Taxonomy" id="1347788"/>
    <lineage>
        <taxon>Bacteria</taxon>
        <taxon>Bacillati</taxon>
        <taxon>Bacillota</taxon>
        <taxon>Bacilli</taxon>
        <taxon>Bacillales</taxon>
        <taxon>Geomicrobium</taxon>
    </lineage>
</organism>
<dbReference type="InterPro" id="IPR003764">
    <property type="entry name" value="GlcNAc_6-P_deAcase"/>
</dbReference>
<dbReference type="InterPro" id="IPR032466">
    <property type="entry name" value="Metal_Hydrolase"/>
</dbReference>
<dbReference type="PANTHER" id="PTHR11113:SF14">
    <property type="entry name" value="N-ACETYLGLUCOSAMINE-6-PHOSPHATE DEACETYLASE"/>
    <property type="match status" value="1"/>
</dbReference>
<gene>
    <name evidence="7" type="ORF">JOD17_003420</name>
</gene>
<sequence>MESFIIHGPTIIDHRSAWSNGYIYVKQGKIADVGQDLTSKQFKGVKRYHLSESSFLLPGFIDLHIHGGYGVDVMDGTDKVYARLGKRLPEEGTTSYVATTITSSVEQTSRALHKAATYKEENGAATMLGIHLEGPFLSESKRGAQPSAHLQLPSVTQYETFQRFAKGKIKIITLAPELAGATELHKQLQKENVRTSVGHSNATYDEVLTFLEQEECDVNVTHLFNGMSGLHHREPGVVGVALSHDRLISELIVDGHHVHEGAIRGAYRAIGAKQLILITDAMRAKGMGDGNYELGGQQVIVSNGQARLEDGTLAGSVLKMNDAVDKMRSITGATWQEIVRMTSYNAAKSLQITKKKGRIAKNCDADFVVYQNDQLTETWCGGHRVYKRH</sequence>
<dbReference type="Proteomes" id="UP000741863">
    <property type="component" value="Unassembled WGS sequence"/>
</dbReference>
<dbReference type="GO" id="GO:0008448">
    <property type="term" value="F:N-acetylglucosamine-6-phosphate deacetylase activity"/>
    <property type="evidence" value="ECO:0007669"/>
    <property type="project" value="UniProtKB-EC"/>
</dbReference>
<evidence type="ECO:0000313" key="8">
    <source>
        <dbReference type="Proteomes" id="UP000741863"/>
    </source>
</evidence>
<comment type="caution">
    <text evidence="7">The sequence shown here is derived from an EMBL/GenBank/DDBJ whole genome shotgun (WGS) entry which is preliminary data.</text>
</comment>
<evidence type="ECO:0000256" key="2">
    <source>
        <dbReference type="ARBA" id="ARBA00022723"/>
    </source>
</evidence>
<keyword evidence="3 5" id="KW-0378">Hydrolase</keyword>
<feature type="domain" description="Amidohydrolase-related" evidence="6">
    <location>
        <begin position="55"/>
        <end position="382"/>
    </location>
</feature>
<evidence type="ECO:0000259" key="6">
    <source>
        <dbReference type="Pfam" id="PF01979"/>
    </source>
</evidence>
<proteinExistence type="inferred from homology"/>
<dbReference type="CDD" id="cd00854">
    <property type="entry name" value="NagA"/>
    <property type="match status" value="1"/>
</dbReference>
<evidence type="ECO:0000256" key="4">
    <source>
        <dbReference type="ARBA" id="ARBA00023277"/>
    </source>
</evidence>
<dbReference type="EMBL" id="JAFBEC010000011">
    <property type="protein sequence ID" value="MBM7634318.1"/>
    <property type="molecule type" value="Genomic_DNA"/>
</dbReference>
<keyword evidence="4 5" id="KW-0119">Carbohydrate metabolism</keyword>
<dbReference type="InterPro" id="IPR006680">
    <property type="entry name" value="Amidohydro-rel"/>
</dbReference>
<dbReference type="SUPFAM" id="SSF51338">
    <property type="entry name" value="Composite domain of metallo-dependent hydrolases"/>
    <property type="match status" value="1"/>
</dbReference>
<evidence type="ECO:0000256" key="3">
    <source>
        <dbReference type="ARBA" id="ARBA00022801"/>
    </source>
</evidence>
<comment type="similarity">
    <text evidence="1 5">Belongs to the metallo-dependent hydrolases superfamily. NagA family.</text>
</comment>
<evidence type="ECO:0000256" key="1">
    <source>
        <dbReference type="ARBA" id="ARBA00010716"/>
    </source>
</evidence>
<evidence type="ECO:0000313" key="7">
    <source>
        <dbReference type="EMBL" id="MBM7634318.1"/>
    </source>
</evidence>
<dbReference type="PIRSF" id="PIRSF038994">
    <property type="entry name" value="NagA"/>
    <property type="match status" value="1"/>
</dbReference>
<dbReference type="PANTHER" id="PTHR11113">
    <property type="entry name" value="N-ACETYLGLUCOSAMINE-6-PHOSPHATE DEACETYLASE"/>
    <property type="match status" value="1"/>
</dbReference>
<keyword evidence="2" id="KW-0479">Metal-binding</keyword>
<reference evidence="7 8" key="1">
    <citation type="submission" date="2021-01" db="EMBL/GenBank/DDBJ databases">
        <title>Genomic Encyclopedia of Type Strains, Phase IV (KMG-IV): sequencing the most valuable type-strain genomes for metagenomic binning, comparative biology and taxonomic classification.</title>
        <authorList>
            <person name="Goeker M."/>
        </authorList>
    </citation>
    <scope>NUCLEOTIDE SEQUENCE [LARGE SCALE GENOMIC DNA]</scope>
    <source>
        <strain evidence="7 8">DSM 25540</strain>
    </source>
</reference>
<dbReference type="EC" id="3.5.1.25" evidence="7"/>
<evidence type="ECO:0000256" key="5">
    <source>
        <dbReference type="PIRNR" id="PIRNR038994"/>
    </source>
</evidence>
<keyword evidence="8" id="KW-1185">Reference proteome</keyword>
<protein>
    <submittedName>
        <fullName evidence="7">N-acetylglucosamine-6-phosphate deacetylase</fullName>
        <ecNumber evidence="7">3.5.1.25</ecNumber>
    </submittedName>
</protein>
<accession>A0ABS2PHM1</accession>
<dbReference type="NCBIfam" id="TIGR00221">
    <property type="entry name" value="nagA"/>
    <property type="match status" value="1"/>
</dbReference>
<dbReference type="Gene3D" id="2.30.40.10">
    <property type="entry name" value="Urease, subunit C, domain 1"/>
    <property type="match status" value="1"/>
</dbReference>
<dbReference type="SUPFAM" id="SSF51556">
    <property type="entry name" value="Metallo-dependent hydrolases"/>
    <property type="match status" value="1"/>
</dbReference>
<name>A0ABS2PHM1_9BACL</name>
<dbReference type="Pfam" id="PF01979">
    <property type="entry name" value="Amidohydro_1"/>
    <property type="match status" value="1"/>
</dbReference>
<dbReference type="Gene3D" id="3.20.20.140">
    <property type="entry name" value="Metal-dependent hydrolases"/>
    <property type="match status" value="1"/>
</dbReference>
<dbReference type="InterPro" id="IPR011059">
    <property type="entry name" value="Metal-dep_hydrolase_composite"/>
</dbReference>